<keyword evidence="2" id="KW-1185">Reference proteome</keyword>
<dbReference type="Gramene" id="rna-AYBTSS11_LOCUS21037">
    <property type="protein sequence ID" value="CAJ1967167.1"/>
    <property type="gene ID" value="gene-AYBTSS11_LOCUS21037"/>
</dbReference>
<dbReference type="Proteomes" id="UP001189624">
    <property type="component" value="Chromosome 7"/>
</dbReference>
<organism evidence="1 2">
    <name type="scientific">Sphenostylis stenocarpa</name>
    <dbReference type="NCBI Taxonomy" id="92480"/>
    <lineage>
        <taxon>Eukaryota</taxon>
        <taxon>Viridiplantae</taxon>
        <taxon>Streptophyta</taxon>
        <taxon>Embryophyta</taxon>
        <taxon>Tracheophyta</taxon>
        <taxon>Spermatophyta</taxon>
        <taxon>Magnoliopsida</taxon>
        <taxon>eudicotyledons</taxon>
        <taxon>Gunneridae</taxon>
        <taxon>Pentapetalae</taxon>
        <taxon>rosids</taxon>
        <taxon>fabids</taxon>
        <taxon>Fabales</taxon>
        <taxon>Fabaceae</taxon>
        <taxon>Papilionoideae</taxon>
        <taxon>50 kb inversion clade</taxon>
        <taxon>NPAAA clade</taxon>
        <taxon>indigoferoid/millettioid clade</taxon>
        <taxon>Phaseoleae</taxon>
        <taxon>Sphenostylis</taxon>
    </lineage>
</organism>
<evidence type="ECO:0000313" key="2">
    <source>
        <dbReference type="Proteomes" id="UP001189624"/>
    </source>
</evidence>
<name>A0AA86SMV9_9FABA</name>
<evidence type="ECO:0000313" key="1">
    <source>
        <dbReference type="EMBL" id="CAJ1967167.1"/>
    </source>
</evidence>
<dbReference type="AlphaFoldDB" id="A0AA86SMV9"/>
<proteinExistence type="predicted"/>
<reference evidence="1" key="1">
    <citation type="submission" date="2023-10" db="EMBL/GenBank/DDBJ databases">
        <authorList>
            <person name="Domelevo Entfellner J.-B."/>
        </authorList>
    </citation>
    <scope>NUCLEOTIDE SEQUENCE</scope>
</reference>
<dbReference type="EMBL" id="OY731404">
    <property type="protein sequence ID" value="CAJ1967167.1"/>
    <property type="molecule type" value="Genomic_DNA"/>
</dbReference>
<protein>
    <submittedName>
        <fullName evidence="1">Uncharacterized protein</fullName>
    </submittedName>
</protein>
<gene>
    <name evidence="1" type="ORF">AYBTSS11_LOCUS21037</name>
</gene>
<accession>A0AA86SMV9</accession>
<sequence length="80" mass="9434">MLNTCLCDDKSVCNLIKSMCKQFKEESQTPNSSVAASTLKNKLERIKSERQVQRNLKEMRIRKNILPQMIKKKHYTEMMN</sequence>